<dbReference type="Proteomes" id="UP001597451">
    <property type="component" value="Unassembled WGS sequence"/>
</dbReference>
<sequence length="43" mass="4717">MKKFLVALIAVFIVGFGVVGYTQMNDDATEIVDENSHSTKIKS</sequence>
<proteinExistence type="predicted"/>
<name>A0ABW5Q281_9BACI</name>
<dbReference type="EMBL" id="JBHUMX010000040">
    <property type="protein sequence ID" value="MFD2629698.1"/>
    <property type="molecule type" value="Genomic_DNA"/>
</dbReference>
<reference evidence="2" key="1">
    <citation type="journal article" date="2019" name="Int. J. Syst. Evol. Microbiol.">
        <title>The Global Catalogue of Microorganisms (GCM) 10K type strain sequencing project: providing services to taxonomists for standard genome sequencing and annotation.</title>
        <authorList>
            <consortium name="The Broad Institute Genomics Platform"/>
            <consortium name="The Broad Institute Genome Sequencing Center for Infectious Disease"/>
            <person name="Wu L."/>
            <person name="Ma J."/>
        </authorList>
    </citation>
    <scope>NUCLEOTIDE SEQUENCE [LARGE SCALE GENOMIC DNA]</scope>
    <source>
        <strain evidence="2">TISTR 1858</strain>
    </source>
</reference>
<evidence type="ECO:0000313" key="1">
    <source>
        <dbReference type="EMBL" id="MFD2629698.1"/>
    </source>
</evidence>
<accession>A0ABW5Q281</accession>
<gene>
    <name evidence="1" type="ORF">ACFSUN_13005</name>
</gene>
<keyword evidence="2" id="KW-1185">Reference proteome</keyword>
<dbReference type="RefSeq" id="WP_379562489.1">
    <property type="nucleotide sequence ID" value="NZ_JBHUMX010000040.1"/>
</dbReference>
<protein>
    <submittedName>
        <fullName evidence="1">Uncharacterized protein</fullName>
    </submittedName>
</protein>
<organism evidence="1 2">
    <name type="scientific">Oceanobacillus kapialis</name>
    <dbReference type="NCBI Taxonomy" id="481353"/>
    <lineage>
        <taxon>Bacteria</taxon>
        <taxon>Bacillati</taxon>
        <taxon>Bacillota</taxon>
        <taxon>Bacilli</taxon>
        <taxon>Bacillales</taxon>
        <taxon>Bacillaceae</taxon>
        <taxon>Oceanobacillus</taxon>
    </lineage>
</organism>
<evidence type="ECO:0000313" key="2">
    <source>
        <dbReference type="Proteomes" id="UP001597451"/>
    </source>
</evidence>
<comment type="caution">
    <text evidence="1">The sequence shown here is derived from an EMBL/GenBank/DDBJ whole genome shotgun (WGS) entry which is preliminary data.</text>
</comment>